<dbReference type="RefSeq" id="WP_118004846.1">
    <property type="nucleotide sequence ID" value="NZ_JAQDCR010000030.1"/>
</dbReference>
<dbReference type="CDD" id="cd09008">
    <property type="entry name" value="MTAN"/>
    <property type="match status" value="1"/>
</dbReference>
<evidence type="ECO:0000259" key="4">
    <source>
        <dbReference type="PROSITE" id="PS50110"/>
    </source>
</evidence>
<dbReference type="GO" id="GO:0009116">
    <property type="term" value="P:nucleoside metabolic process"/>
    <property type="evidence" value="ECO:0007669"/>
    <property type="project" value="InterPro"/>
</dbReference>
<organism evidence="6 7">
    <name type="scientific">Agathobacter rectalis</name>
    <dbReference type="NCBI Taxonomy" id="39491"/>
    <lineage>
        <taxon>Bacteria</taxon>
        <taxon>Bacillati</taxon>
        <taxon>Bacillota</taxon>
        <taxon>Clostridia</taxon>
        <taxon>Lachnospirales</taxon>
        <taxon>Lachnospiraceae</taxon>
        <taxon>Agathobacter</taxon>
    </lineage>
</organism>
<dbReference type="GO" id="GO:0008930">
    <property type="term" value="F:methylthioadenosine nucleosidase activity"/>
    <property type="evidence" value="ECO:0007669"/>
    <property type="project" value="TreeGrafter"/>
</dbReference>
<dbReference type="GO" id="GO:0019284">
    <property type="term" value="P:L-methionine salvage from S-adenosylmethionine"/>
    <property type="evidence" value="ECO:0007669"/>
    <property type="project" value="TreeGrafter"/>
</dbReference>
<protein>
    <recommendedName>
        <fullName evidence="1">Stage 0 sporulation protein A homolog</fullName>
    </recommendedName>
</protein>
<proteinExistence type="predicted"/>
<sequence length="409" mass="46381">MVNILIVDDSARKIQAIKHVLEPLITDSVHIVVANCINSAKRELKKKNFDIMILDIYLPQTFGESPQQDGGMRLLKMVKNSKFYSYPRYVISISKYEQSTEVFSSSEGKIHTAIFYNEESNEWENKLSSCVEAAISIVENTIVHRIYDFDVAVICALEEEAEMIKEALINVEKYQVDYDDDIYYKGFFDTEDRKISVVLSFANQMGMVAATSLATKMINNFAPRYMVMTGIAGGTKPDKMNFGDVIVAKTSWDYRAGKDIRKDDSTQHLNSINALSIDTKLISYCRDLSQDKASLREIKDNFKQGDAPGTELQLLIGPVVSGASVVTDPEIVKDVLENQHREVLAIEMEIYGMYYAASWAINPRPRFIALKAISDFADSKKGDQYHKYASYTSAKVFQVLATRYFEYEE</sequence>
<dbReference type="Proteomes" id="UP000284296">
    <property type="component" value="Unassembled WGS sequence"/>
</dbReference>
<dbReference type="EMBL" id="QSES01000047">
    <property type="protein sequence ID" value="RGZ88075.1"/>
    <property type="molecule type" value="Genomic_DNA"/>
</dbReference>
<comment type="function">
    <text evidence="2">May play the central regulatory role in sporulation. It may be an element of the effector pathway responsible for the activation of sporulation genes in response to nutritional stress. Spo0A may act in concert with spo0H (a sigma factor) to control the expression of some genes that are critical to the sporulation process.</text>
</comment>
<evidence type="ECO:0000256" key="3">
    <source>
        <dbReference type="PROSITE-ProRule" id="PRU00169"/>
    </source>
</evidence>
<feature type="modified residue" description="4-aspartylphosphate" evidence="3">
    <location>
        <position position="55"/>
    </location>
</feature>
<reference evidence="7 8" key="1">
    <citation type="submission" date="2018-08" db="EMBL/GenBank/DDBJ databases">
        <title>A genome reference for cultivated species of the human gut microbiota.</title>
        <authorList>
            <person name="Zou Y."/>
            <person name="Xue W."/>
            <person name="Luo G."/>
        </authorList>
    </citation>
    <scope>NUCLEOTIDE SEQUENCE [LARGE SCALE GENOMIC DNA]</scope>
    <source>
        <strain evidence="5 8">AF18-16LB</strain>
        <strain evidence="6 7">AM47-6BH</strain>
    </source>
</reference>
<dbReference type="GO" id="GO:0000160">
    <property type="term" value="P:phosphorelay signal transduction system"/>
    <property type="evidence" value="ECO:0007669"/>
    <property type="project" value="InterPro"/>
</dbReference>
<dbReference type="InterPro" id="IPR000845">
    <property type="entry name" value="Nucleoside_phosphorylase_d"/>
</dbReference>
<dbReference type="Pfam" id="PF01048">
    <property type="entry name" value="PNP_UDP_1"/>
    <property type="match status" value="1"/>
</dbReference>
<feature type="domain" description="Response regulatory" evidence="4">
    <location>
        <begin position="3"/>
        <end position="127"/>
    </location>
</feature>
<evidence type="ECO:0000256" key="1">
    <source>
        <dbReference type="ARBA" id="ARBA00018672"/>
    </source>
</evidence>
<dbReference type="SUPFAM" id="SSF52172">
    <property type="entry name" value="CheY-like"/>
    <property type="match status" value="1"/>
</dbReference>
<dbReference type="InterPro" id="IPR011006">
    <property type="entry name" value="CheY-like_superfamily"/>
</dbReference>
<dbReference type="Gene3D" id="3.40.50.1580">
    <property type="entry name" value="Nucleoside phosphorylase domain"/>
    <property type="match status" value="1"/>
</dbReference>
<dbReference type="Proteomes" id="UP000283721">
    <property type="component" value="Unassembled WGS sequence"/>
</dbReference>
<dbReference type="Gene3D" id="3.40.50.2300">
    <property type="match status" value="1"/>
</dbReference>
<dbReference type="InterPro" id="IPR001789">
    <property type="entry name" value="Sig_transdc_resp-reg_receiver"/>
</dbReference>
<evidence type="ECO:0000313" key="6">
    <source>
        <dbReference type="EMBL" id="RGZ88075.1"/>
    </source>
</evidence>
<dbReference type="GO" id="GO:0008782">
    <property type="term" value="F:adenosylhomocysteine nucleosidase activity"/>
    <property type="evidence" value="ECO:0007669"/>
    <property type="project" value="TreeGrafter"/>
</dbReference>
<dbReference type="SUPFAM" id="SSF53167">
    <property type="entry name" value="Purine and uridine phosphorylases"/>
    <property type="match status" value="1"/>
</dbReference>
<dbReference type="EMBL" id="QRXG01000040">
    <property type="protein sequence ID" value="RGT77747.1"/>
    <property type="molecule type" value="Genomic_DNA"/>
</dbReference>
<comment type="caution">
    <text evidence="6">The sequence shown here is derived from an EMBL/GenBank/DDBJ whole genome shotgun (WGS) entry which is preliminary data.</text>
</comment>
<evidence type="ECO:0000256" key="2">
    <source>
        <dbReference type="ARBA" id="ARBA00024867"/>
    </source>
</evidence>
<dbReference type="Pfam" id="PF00072">
    <property type="entry name" value="Response_reg"/>
    <property type="match status" value="1"/>
</dbReference>
<evidence type="ECO:0000313" key="8">
    <source>
        <dbReference type="Proteomes" id="UP000284296"/>
    </source>
</evidence>
<gene>
    <name evidence="6" type="ORF">DW967_16115</name>
    <name evidence="5" type="ORF">DWX06_15070</name>
</gene>
<evidence type="ECO:0000313" key="5">
    <source>
        <dbReference type="EMBL" id="RGT77747.1"/>
    </source>
</evidence>
<accession>A0A413Q2V5</accession>
<dbReference type="PROSITE" id="PS50110">
    <property type="entry name" value="RESPONSE_REGULATORY"/>
    <property type="match status" value="1"/>
</dbReference>
<dbReference type="PANTHER" id="PTHR46832:SF1">
    <property type="entry name" value="5'-METHYLTHIOADENOSINE_S-ADENOSYLHOMOCYSTEINE NUCLEOSIDASE"/>
    <property type="match status" value="1"/>
</dbReference>
<dbReference type="InterPro" id="IPR035994">
    <property type="entry name" value="Nucleoside_phosphorylase_sf"/>
</dbReference>
<evidence type="ECO:0000313" key="7">
    <source>
        <dbReference type="Proteomes" id="UP000283721"/>
    </source>
</evidence>
<dbReference type="PANTHER" id="PTHR46832">
    <property type="entry name" value="5'-METHYLTHIOADENOSINE/S-ADENOSYLHOMOCYSTEINE NUCLEOSIDASE"/>
    <property type="match status" value="1"/>
</dbReference>
<keyword evidence="3" id="KW-0597">Phosphoprotein</keyword>
<name>A0A413Q2V5_9FIRM</name>
<dbReference type="GO" id="GO:0005829">
    <property type="term" value="C:cytosol"/>
    <property type="evidence" value="ECO:0007669"/>
    <property type="project" value="TreeGrafter"/>
</dbReference>
<dbReference type="AlphaFoldDB" id="A0A413Q2V5"/>